<dbReference type="Pfam" id="PF01914">
    <property type="entry name" value="MarC"/>
    <property type="match status" value="1"/>
</dbReference>
<feature type="transmembrane region" description="Helical" evidence="7">
    <location>
        <begin position="78"/>
        <end position="95"/>
    </location>
</feature>
<gene>
    <name evidence="8" type="ordered locus">Pnec_0784</name>
</gene>
<dbReference type="InterPro" id="IPR002771">
    <property type="entry name" value="Multi_antbiot-R_MarC"/>
</dbReference>
<evidence type="ECO:0000256" key="5">
    <source>
        <dbReference type="ARBA" id="ARBA00022989"/>
    </source>
</evidence>
<evidence type="ECO:0000256" key="4">
    <source>
        <dbReference type="ARBA" id="ARBA00022692"/>
    </source>
</evidence>
<organism evidence="8">
    <name type="scientific">Polynucleobacter necessarius subsp. necessarius (strain STIR1)</name>
    <dbReference type="NCBI Taxonomy" id="452638"/>
    <lineage>
        <taxon>Bacteria</taxon>
        <taxon>Pseudomonadati</taxon>
        <taxon>Pseudomonadota</taxon>
        <taxon>Betaproteobacteria</taxon>
        <taxon>Burkholderiales</taxon>
        <taxon>Burkholderiaceae</taxon>
        <taxon>Polynucleobacter</taxon>
    </lineage>
</organism>
<dbReference type="OrthoDB" id="21094at2"/>
<evidence type="ECO:0000256" key="7">
    <source>
        <dbReference type="RuleBase" id="RU362048"/>
    </source>
</evidence>
<reference evidence="8" key="1">
    <citation type="submission" date="2008-03" db="EMBL/GenBank/DDBJ databases">
        <title>Complete sequence of Polynucleobacter necessarius STIR1.</title>
        <authorList>
            <consortium name="US DOE Joint Genome Institute"/>
            <person name="Copeland A."/>
            <person name="Lucas S."/>
            <person name="Lapidus A."/>
            <person name="Barry K."/>
            <person name="Detter J.C."/>
            <person name="Glavina del Rio T."/>
            <person name="Hammon N."/>
            <person name="Israni S."/>
            <person name="Dalin E."/>
            <person name="Tice H."/>
            <person name="Pitluck S."/>
            <person name="Chain P."/>
            <person name="Malfatti S."/>
            <person name="Shin M."/>
            <person name="Vergez L."/>
            <person name="Schmutz J."/>
            <person name="Larimer F."/>
            <person name="Land M."/>
            <person name="Hauser L."/>
            <person name="Kyrpides N."/>
            <person name="Kim E."/>
            <person name="Hahn M."/>
            <person name="Richardson P."/>
        </authorList>
    </citation>
    <scope>NUCLEOTIDE SEQUENCE [LARGE SCALE GENOMIC DNA]</scope>
    <source>
        <strain evidence="8">STIR1</strain>
    </source>
</reference>
<dbReference type="PANTHER" id="PTHR33508">
    <property type="entry name" value="UPF0056 MEMBRANE PROTEIN YHCE"/>
    <property type="match status" value="1"/>
</dbReference>
<dbReference type="PANTHER" id="PTHR33508:SF1">
    <property type="entry name" value="UPF0056 MEMBRANE PROTEIN YHCE"/>
    <property type="match status" value="1"/>
</dbReference>
<feature type="transmembrane region" description="Helical" evidence="7">
    <location>
        <begin position="195"/>
        <end position="215"/>
    </location>
</feature>
<evidence type="ECO:0000256" key="2">
    <source>
        <dbReference type="ARBA" id="ARBA00009784"/>
    </source>
</evidence>
<dbReference type="KEGG" id="pne:Pnec_0784"/>
<feature type="transmembrane region" description="Helical" evidence="7">
    <location>
        <begin position="51"/>
        <end position="71"/>
    </location>
</feature>
<evidence type="ECO:0000313" key="8">
    <source>
        <dbReference type="EMBL" id="ACB43998.1"/>
    </source>
</evidence>
<keyword evidence="6 7" id="KW-0472">Membrane</keyword>
<evidence type="ECO:0000256" key="3">
    <source>
        <dbReference type="ARBA" id="ARBA00022475"/>
    </source>
</evidence>
<keyword evidence="5 7" id="KW-1133">Transmembrane helix</keyword>
<evidence type="ECO:0000256" key="1">
    <source>
        <dbReference type="ARBA" id="ARBA00004651"/>
    </source>
</evidence>
<protein>
    <recommendedName>
        <fullName evidence="7">UPF0056 membrane protein</fullName>
    </recommendedName>
</protein>
<keyword evidence="3" id="KW-1003">Cell membrane</keyword>
<accession>B1XUH1</accession>
<proteinExistence type="inferred from homology"/>
<evidence type="ECO:0000256" key="6">
    <source>
        <dbReference type="ARBA" id="ARBA00023136"/>
    </source>
</evidence>
<dbReference type="EMBL" id="CP001010">
    <property type="protein sequence ID" value="ACB43998.1"/>
    <property type="molecule type" value="Genomic_DNA"/>
</dbReference>
<dbReference type="eggNOG" id="COG2095">
    <property type="taxonomic scope" value="Bacteria"/>
</dbReference>
<comment type="caution">
    <text evidence="7">Lacks conserved residue(s) required for the propagation of feature annotation.</text>
</comment>
<dbReference type="HOGENOM" id="CLU_079909_2_0_4"/>
<dbReference type="GO" id="GO:0005886">
    <property type="term" value="C:plasma membrane"/>
    <property type="evidence" value="ECO:0007669"/>
    <property type="project" value="UniProtKB-SubCell"/>
</dbReference>
<name>B1XUH1_POLNS</name>
<comment type="subcellular location">
    <subcellularLocation>
        <location evidence="1 7">Cell membrane</location>
        <topology evidence="1 7">Multi-pass membrane protein</topology>
    </subcellularLocation>
</comment>
<dbReference type="NCBIfam" id="TIGR00427">
    <property type="entry name" value="NAAT family transporter"/>
    <property type="match status" value="1"/>
</dbReference>
<feature type="transmembrane region" description="Helical" evidence="7">
    <location>
        <begin position="156"/>
        <end position="175"/>
    </location>
</feature>
<feature type="transmembrane region" description="Helical" evidence="7">
    <location>
        <begin position="119"/>
        <end position="144"/>
    </location>
</feature>
<keyword evidence="4 7" id="KW-0812">Transmembrane</keyword>
<comment type="similarity">
    <text evidence="2 7">Belongs to the UPF0056 (MarC) family.</text>
</comment>
<sequence length="224" mass="23265">MATFSDSFAVFATVFAALFPVMNPLGSAPIFLSVAGKCSRPVQVKLARSVAINSFVLLFCSLMIGTTILNFFGVSLPALKLAGGAVIAVMGWGILNQDPSSSSGGGFASVDDNTASNSAFYPLTMPLVAGPGAIATMISLAAHYKSTPGFTFNDKVYVTIGYVAAIFALSVSIFLCFSQADKLQRALGKNGTNVLMKLLGFILLAIGVQIILGGWKEMMAPAAS</sequence>
<dbReference type="AlphaFoldDB" id="B1XUH1"/>